<name>A0A974WJ58_9BACT</name>
<dbReference type="Gene3D" id="3.10.450.50">
    <property type="match status" value="1"/>
</dbReference>
<dbReference type="Pfam" id="PF14258">
    <property type="entry name" value="DUF4350"/>
    <property type="match status" value="1"/>
</dbReference>
<gene>
    <name evidence="4" type="ORF">JR347_08695</name>
</gene>
<dbReference type="SUPFAM" id="SSF52317">
    <property type="entry name" value="Class I glutamine amidotransferase-like"/>
    <property type="match status" value="1"/>
</dbReference>
<dbReference type="KEGG" id="fuv:JR347_08695"/>
<feature type="domain" description="DUF4440" evidence="3">
    <location>
        <begin position="320"/>
        <end position="422"/>
    </location>
</feature>
<feature type="signal peptide" evidence="1">
    <location>
        <begin position="1"/>
        <end position="26"/>
    </location>
</feature>
<feature type="chain" id="PRO_5036695278" evidence="1">
    <location>
        <begin position="27"/>
        <end position="432"/>
    </location>
</feature>
<dbReference type="Pfam" id="PF14534">
    <property type="entry name" value="DUF4440"/>
    <property type="match status" value="1"/>
</dbReference>
<sequence>MKQFIIRSLPLLILILGHVTFGQPVADTDFTFELVKAAYQANEGPVITIDEGHNNLHKKDGGLSVLVTALEKDGYQVKANESAISDEVLKSTDIYVIANALHSSDIGNWVVPNPSAFTEKEMDVLVNWVKDGGRLLLVADHMPYGGAAEDLGAKLGIEWNNGFVIKPGQHWPPSTFSLESGTLKETEITKRKEDFETITKLASFTGSAFKAPKDATIIFAFDDSHEVLMPDTAWRFNEKTKKYNSKGWQQGAYFNFGKGKVVALGEAAMITAQIVNDQFKVGFNSPHAPQNLQFALNIFHYLSDHEKYVDKNEIIENLNVAMEEAFNSGDMLKVASFYADNAKLYGPNGNDVEGRAAIDNYWKSLEGKHVSWELETHELNWVGEECHQIGVSRLRFKQNNQTVTATTRFYLVWQPQDNSFKIGKDFYHVYQR</sequence>
<dbReference type="Proteomes" id="UP000662783">
    <property type="component" value="Chromosome"/>
</dbReference>
<evidence type="ECO:0000313" key="4">
    <source>
        <dbReference type="EMBL" id="QSE99150.1"/>
    </source>
</evidence>
<dbReference type="RefSeq" id="WP_205723661.1">
    <property type="nucleotide sequence ID" value="NZ_CP070608.1"/>
</dbReference>
<evidence type="ECO:0000256" key="1">
    <source>
        <dbReference type="SAM" id="SignalP"/>
    </source>
</evidence>
<dbReference type="InterPro" id="IPR025646">
    <property type="entry name" value="DUF4350"/>
</dbReference>
<organism evidence="4 5">
    <name type="scientific">Fulvivirga lutea</name>
    <dbReference type="NCBI Taxonomy" id="2810512"/>
    <lineage>
        <taxon>Bacteria</taxon>
        <taxon>Pseudomonadati</taxon>
        <taxon>Bacteroidota</taxon>
        <taxon>Cytophagia</taxon>
        <taxon>Cytophagales</taxon>
        <taxon>Fulvivirgaceae</taxon>
        <taxon>Fulvivirga</taxon>
    </lineage>
</organism>
<dbReference type="AlphaFoldDB" id="A0A974WJ58"/>
<evidence type="ECO:0000259" key="3">
    <source>
        <dbReference type="Pfam" id="PF14534"/>
    </source>
</evidence>
<accession>A0A974WJ58</accession>
<keyword evidence="1" id="KW-0732">Signal</keyword>
<dbReference type="InterPro" id="IPR032710">
    <property type="entry name" value="NTF2-like_dom_sf"/>
</dbReference>
<evidence type="ECO:0000313" key="5">
    <source>
        <dbReference type="Proteomes" id="UP000662783"/>
    </source>
</evidence>
<feature type="domain" description="DUF4350" evidence="2">
    <location>
        <begin position="60"/>
        <end position="270"/>
    </location>
</feature>
<dbReference type="InterPro" id="IPR027843">
    <property type="entry name" value="DUF4440"/>
</dbReference>
<protein>
    <submittedName>
        <fullName evidence="4">DUF4440 domain-containing protein</fullName>
    </submittedName>
</protein>
<evidence type="ECO:0000259" key="2">
    <source>
        <dbReference type="Pfam" id="PF14258"/>
    </source>
</evidence>
<keyword evidence="5" id="KW-1185">Reference proteome</keyword>
<dbReference type="SUPFAM" id="SSF54427">
    <property type="entry name" value="NTF2-like"/>
    <property type="match status" value="1"/>
</dbReference>
<dbReference type="EMBL" id="CP070608">
    <property type="protein sequence ID" value="QSE99150.1"/>
    <property type="molecule type" value="Genomic_DNA"/>
</dbReference>
<reference evidence="4" key="1">
    <citation type="submission" date="2021-02" db="EMBL/GenBank/DDBJ databases">
        <title>Fulvivirga sp. S481 isolated from sea water.</title>
        <authorList>
            <person name="Bae S.S."/>
            <person name="Baek K."/>
        </authorList>
    </citation>
    <scope>NUCLEOTIDE SEQUENCE</scope>
    <source>
        <strain evidence="4">S481</strain>
    </source>
</reference>
<proteinExistence type="predicted"/>
<dbReference type="InterPro" id="IPR029062">
    <property type="entry name" value="Class_I_gatase-like"/>
</dbReference>